<organism evidence="3 4">
    <name type="scientific">Ditylenchus dipsaci</name>
    <dbReference type="NCBI Taxonomy" id="166011"/>
    <lineage>
        <taxon>Eukaryota</taxon>
        <taxon>Metazoa</taxon>
        <taxon>Ecdysozoa</taxon>
        <taxon>Nematoda</taxon>
        <taxon>Chromadorea</taxon>
        <taxon>Rhabditida</taxon>
        <taxon>Tylenchina</taxon>
        <taxon>Tylenchomorpha</taxon>
        <taxon>Sphaerularioidea</taxon>
        <taxon>Anguinidae</taxon>
        <taxon>Anguininae</taxon>
        <taxon>Ditylenchus</taxon>
    </lineage>
</organism>
<keyword evidence="2" id="KW-0677">Repeat</keyword>
<dbReference type="Gene3D" id="3.80.10.10">
    <property type="entry name" value="Ribonuclease Inhibitor"/>
    <property type="match status" value="1"/>
</dbReference>
<evidence type="ECO:0000313" key="3">
    <source>
        <dbReference type="Proteomes" id="UP000887574"/>
    </source>
</evidence>
<dbReference type="InterPro" id="IPR001611">
    <property type="entry name" value="Leu-rich_rpt"/>
</dbReference>
<dbReference type="SUPFAM" id="SSF52058">
    <property type="entry name" value="L domain-like"/>
    <property type="match status" value="1"/>
</dbReference>
<evidence type="ECO:0000256" key="1">
    <source>
        <dbReference type="ARBA" id="ARBA00022614"/>
    </source>
</evidence>
<proteinExistence type="predicted"/>
<protein>
    <submittedName>
        <fullName evidence="4">Uncharacterized protein</fullName>
    </submittedName>
</protein>
<name>A0A915EDY7_9BILA</name>
<dbReference type="InterPro" id="IPR032675">
    <property type="entry name" value="LRR_dom_sf"/>
</dbReference>
<dbReference type="PROSITE" id="PS51450">
    <property type="entry name" value="LRR"/>
    <property type="match status" value="1"/>
</dbReference>
<reference evidence="4" key="1">
    <citation type="submission" date="2022-11" db="UniProtKB">
        <authorList>
            <consortium name="WormBaseParasite"/>
        </authorList>
    </citation>
    <scope>IDENTIFICATION</scope>
</reference>
<keyword evidence="3" id="KW-1185">Reference proteome</keyword>
<dbReference type="WBParaSite" id="jg5103">
    <property type="protein sequence ID" value="jg5103"/>
    <property type="gene ID" value="jg5103"/>
</dbReference>
<dbReference type="AlphaFoldDB" id="A0A915EDY7"/>
<dbReference type="InterPro" id="IPR003591">
    <property type="entry name" value="Leu-rich_rpt_typical-subtyp"/>
</dbReference>
<dbReference type="Proteomes" id="UP000887574">
    <property type="component" value="Unplaced"/>
</dbReference>
<sequence>MFQGTPFLKQVSLAYNNIRNIQAFSFAHLANLHTLDLSNNKIQSLQPSAIMGSDFLTVRVQENPMVCSQDGFHVMNGREAINLTTEANLICQTDYIHDVADKCPRRLERPARQPCCSLNNKDHATTTTPPLPQCQCLHPQLQANQNHNHRIQSCHEGKEIKHGKVLRLQRKPAEMAMVPHIKPAIVDSVSPAGGVQLATNSTVGDKSEVPSEEQNKIVSEVAEGHRPVVATGPAHVIKTNEKVVYEKMKGEGDTSEAVNSASVGEFSKDDFAQTVQKEEQVVARRH</sequence>
<evidence type="ECO:0000256" key="2">
    <source>
        <dbReference type="ARBA" id="ARBA00022737"/>
    </source>
</evidence>
<dbReference type="Pfam" id="PF13855">
    <property type="entry name" value="LRR_8"/>
    <property type="match status" value="1"/>
</dbReference>
<evidence type="ECO:0000313" key="4">
    <source>
        <dbReference type="WBParaSite" id="jg5103"/>
    </source>
</evidence>
<accession>A0A915EDY7</accession>
<keyword evidence="1" id="KW-0433">Leucine-rich repeat</keyword>
<dbReference type="SMART" id="SM00369">
    <property type="entry name" value="LRR_TYP"/>
    <property type="match status" value="2"/>
</dbReference>